<keyword evidence="2" id="KW-0862">Zinc</keyword>
<protein>
    <recommendedName>
        <fullName evidence="5">6-methylsalicylate decarboxylase</fullName>
        <ecNumber evidence="5">4.1.1.52</ecNumber>
    </recommendedName>
</protein>
<dbReference type="InterPro" id="IPR006680">
    <property type="entry name" value="Amidohydro-rel"/>
</dbReference>
<evidence type="ECO:0000259" key="6">
    <source>
        <dbReference type="Pfam" id="PF04909"/>
    </source>
</evidence>
<evidence type="ECO:0000256" key="3">
    <source>
        <dbReference type="ARBA" id="ARBA00023239"/>
    </source>
</evidence>
<dbReference type="Proteomes" id="UP001183607">
    <property type="component" value="Unassembled WGS sequence"/>
</dbReference>
<evidence type="ECO:0000313" key="8">
    <source>
        <dbReference type="Proteomes" id="UP001183607"/>
    </source>
</evidence>
<reference evidence="8" key="1">
    <citation type="submission" date="2023-07" db="EMBL/GenBank/DDBJ databases">
        <title>30 novel species of actinomycetes from the DSMZ collection.</title>
        <authorList>
            <person name="Nouioui I."/>
        </authorList>
    </citation>
    <scope>NUCLEOTIDE SEQUENCE [LARGE SCALE GENOMIC DNA]</scope>
    <source>
        <strain evidence="8">DSM 41982</strain>
    </source>
</reference>
<dbReference type="GO" id="GO:0046872">
    <property type="term" value="F:metal ion binding"/>
    <property type="evidence" value="ECO:0007669"/>
    <property type="project" value="UniProtKB-KW"/>
</dbReference>
<feature type="domain" description="Amidohydrolase-related" evidence="6">
    <location>
        <begin position="18"/>
        <end position="324"/>
    </location>
</feature>
<organism evidence="7 8">
    <name type="scientific">Streptomyces evansiae</name>
    <dbReference type="NCBI Taxonomy" id="3075535"/>
    <lineage>
        <taxon>Bacteria</taxon>
        <taxon>Bacillati</taxon>
        <taxon>Actinomycetota</taxon>
        <taxon>Actinomycetes</taxon>
        <taxon>Kitasatosporales</taxon>
        <taxon>Streptomycetaceae</taxon>
        <taxon>Streptomyces</taxon>
    </lineage>
</organism>
<dbReference type="PANTHER" id="PTHR21240">
    <property type="entry name" value="2-AMINO-3-CARBOXYLMUCONATE-6-SEMIALDEHYDE DECARBOXYLASE"/>
    <property type="match status" value="1"/>
</dbReference>
<dbReference type="InterPro" id="IPR032465">
    <property type="entry name" value="ACMSD"/>
</dbReference>
<dbReference type="InterPro" id="IPR032466">
    <property type="entry name" value="Metal_Hydrolase"/>
</dbReference>
<evidence type="ECO:0000256" key="2">
    <source>
        <dbReference type="ARBA" id="ARBA00022833"/>
    </source>
</evidence>
<proteinExistence type="predicted"/>
<comment type="catalytic activity">
    <reaction evidence="4">
        <text>6-methylsalicylate + H(+) = 3-methylphenol + CO2</text>
        <dbReference type="Rhea" id="RHEA:23112"/>
        <dbReference type="ChEBI" id="CHEBI:15378"/>
        <dbReference type="ChEBI" id="CHEBI:16526"/>
        <dbReference type="ChEBI" id="CHEBI:17231"/>
        <dbReference type="ChEBI" id="CHEBI:36658"/>
        <dbReference type="EC" id="4.1.1.52"/>
    </reaction>
    <physiologicalReaction direction="left-to-right" evidence="4">
        <dbReference type="Rhea" id="RHEA:23113"/>
    </physiologicalReaction>
</comment>
<keyword evidence="1" id="KW-0479">Metal-binding</keyword>
<dbReference type="Gene3D" id="3.20.20.140">
    <property type="entry name" value="Metal-dependent hydrolases"/>
    <property type="match status" value="1"/>
</dbReference>
<sequence>MSPHRTHAPDAGAPTGLVDVHAHFVTDRYVAEARAAGVAHPDGMPGWPDWSPESHLDLMRRGDITKSYLSISSPGVHFGDDTAARALARDVNEYGARVRDARPERFGLFASLPLPDVEGSLAEAAYALDVLGADGVAVESNHHGVYLGDARFAPLWEELNRRGALVFVHPTSPPHADAVDLGRPRPMLEFLFDTARTASDLVFHGVLTRTPDIRWVLTHGGGALPLLADRMDLFRKGVIGGEGPDVVEQLGALWYDMAGTPFPRQIPALAAAFGTERLLYGSDYCWTPASGALDQITSVDGAAPPSGGGTWRDLTSRNAAKLFGGGGGDGAAEQR</sequence>
<keyword evidence="3" id="KW-0456">Lyase</keyword>
<evidence type="ECO:0000313" key="7">
    <source>
        <dbReference type="EMBL" id="MDT0414180.1"/>
    </source>
</evidence>
<accession>A0ABD5E1K5</accession>
<dbReference type="AlphaFoldDB" id="A0ABD5E1K5"/>
<dbReference type="GO" id="GO:0047596">
    <property type="term" value="F:6-methylsalicylate decarboxylase activity"/>
    <property type="evidence" value="ECO:0007669"/>
    <property type="project" value="UniProtKB-EC"/>
</dbReference>
<evidence type="ECO:0000256" key="1">
    <source>
        <dbReference type="ARBA" id="ARBA00022723"/>
    </source>
</evidence>
<dbReference type="RefSeq" id="WP_254667148.1">
    <property type="nucleotide sequence ID" value="NZ_JAVRER010000002.1"/>
</dbReference>
<gene>
    <name evidence="7" type="ORF">RM574_01635</name>
</gene>
<dbReference type="SUPFAM" id="SSF51556">
    <property type="entry name" value="Metallo-dependent hydrolases"/>
    <property type="match status" value="1"/>
</dbReference>
<name>A0ABD5E1K5_9ACTN</name>
<dbReference type="EMBL" id="JAVRER010000002">
    <property type="protein sequence ID" value="MDT0414180.1"/>
    <property type="molecule type" value="Genomic_DNA"/>
</dbReference>
<dbReference type="PANTHER" id="PTHR21240:SF29">
    <property type="entry name" value="AMIDOHYDROLASE-RELATED DOMAIN-CONTAINING PROTEIN"/>
    <property type="match status" value="1"/>
</dbReference>
<comment type="caution">
    <text evidence="7">The sequence shown here is derived from an EMBL/GenBank/DDBJ whole genome shotgun (WGS) entry which is preliminary data.</text>
</comment>
<dbReference type="EC" id="4.1.1.52" evidence="5"/>
<evidence type="ECO:0000256" key="5">
    <source>
        <dbReference type="ARBA" id="ARBA00038889"/>
    </source>
</evidence>
<dbReference type="Pfam" id="PF04909">
    <property type="entry name" value="Amidohydro_2"/>
    <property type="match status" value="1"/>
</dbReference>
<evidence type="ECO:0000256" key="4">
    <source>
        <dbReference type="ARBA" id="ARBA00036832"/>
    </source>
</evidence>